<dbReference type="SUPFAM" id="SSF81606">
    <property type="entry name" value="PP2C-like"/>
    <property type="match status" value="1"/>
</dbReference>
<dbReference type="InterPro" id="IPR001932">
    <property type="entry name" value="PPM-type_phosphatase-like_dom"/>
</dbReference>
<name>A0A1G4TMX2_9HYPH</name>
<sequence>MAATDPLAALATDRFNGVHPIMTPDSRDNASTRVPNRPGRPQGAGLSHTGHVRTNNEDAILTDPSGVLWAVADGMGGYGHGDVAADLVIEQLALIPHTPVSGAHLVAALQSANSAVRRWAASANVAQMGATVVAALIDGGATTIAWVGDSRAYRLRGDELLQLTRDHSVVQELLDDGHLSPAAVRQHPQSHVVTRAIGAADRLDVESVEVVLEPGDFLLLCSDGLTDCLAEPEIITHLSAPSPDAACRRLIAAALDQGAPDNVSVVVVQIDGDAAP</sequence>
<dbReference type="GO" id="GO:0004722">
    <property type="term" value="F:protein serine/threonine phosphatase activity"/>
    <property type="evidence" value="ECO:0007669"/>
    <property type="project" value="InterPro"/>
</dbReference>
<dbReference type="Pfam" id="PF13672">
    <property type="entry name" value="PP2C_2"/>
    <property type="match status" value="1"/>
</dbReference>
<dbReference type="Proteomes" id="UP000199542">
    <property type="component" value="Unassembled WGS sequence"/>
</dbReference>
<dbReference type="PANTHER" id="PTHR47992">
    <property type="entry name" value="PROTEIN PHOSPHATASE"/>
    <property type="match status" value="1"/>
</dbReference>
<evidence type="ECO:0000256" key="1">
    <source>
        <dbReference type="SAM" id="MobiDB-lite"/>
    </source>
</evidence>
<proteinExistence type="predicted"/>
<dbReference type="Gene3D" id="3.60.40.10">
    <property type="entry name" value="PPM-type phosphatase domain"/>
    <property type="match status" value="1"/>
</dbReference>
<dbReference type="PROSITE" id="PS51746">
    <property type="entry name" value="PPM_2"/>
    <property type="match status" value="1"/>
</dbReference>
<dbReference type="SMART" id="SM00331">
    <property type="entry name" value="PP2C_SIG"/>
    <property type="match status" value="1"/>
</dbReference>
<reference evidence="3 4" key="1">
    <citation type="submission" date="2016-10" db="EMBL/GenBank/DDBJ databases">
        <authorList>
            <person name="de Groot N.N."/>
        </authorList>
    </citation>
    <scope>NUCLEOTIDE SEQUENCE [LARGE SCALE GENOMIC DNA]</scope>
    <source>
        <strain evidence="3 4">CGMCC 1.3401</strain>
    </source>
</reference>
<dbReference type="InterPro" id="IPR015655">
    <property type="entry name" value="PP2C"/>
</dbReference>
<dbReference type="CDD" id="cd00143">
    <property type="entry name" value="PP2Cc"/>
    <property type="match status" value="1"/>
</dbReference>
<dbReference type="AlphaFoldDB" id="A0A1G4TMX2"/>
<evidence type="ECO:0000259" key="2">
    <source>
        <dbReference type="PROSITE" id="PS51746"/>
    </source>
</evidence>
<dbReference type="SMART" id="SM00332">
    <property type="entry name" value="PP2Cc"/>
    <property type="match status" value="1"/>
</dbReference>
<accession>A0A1G4TMX2</accession>
<evidence type="ECO:0000313" key="3">
    <source>
        <dbReference type="EMBL" id="SCW82652.1"/>
    </source>
</evidence>
<protein>
    <submittedName>
        <fullName evidence="3">Protein phosphatase</fullName>
    </submittedName>
</protein>
<feature type="domain" description="PPM-type phosphatase" evidence="2">
    <location>
        <begin position="43"/>
        <end position="270"/>
    </location>
</feature>
<dbReference type="InterPro" id="IPR036457">
    <property type="entry name" value="PPM-type-like_dom_sf"/>
</dbReference>
<dbReference type="EMBL" id="FMTM01000011">
    <property type="protein sequence ID" value="SCW82652.1"/>
    <property type="molecule type" value="Genomic_DNA"/>
</dbReference>
<gene>
    <name evidence="3" type="ORF">SAMN02927900_05368</name>
</gene>
<feature type="region of interest" description="Disordered" evidence="1">
    <location>
        <begin position="18"/>
        <end position="51"/>
    </location>
</feature>
<evidence type="ECO:0000313" key="4">
    <source>
        <dbReference type="Proteomes" id="UP000199542"/>
    </source>
</evidence>
<organism evidence="3 4">
    <name type="scientific">Rhizobium mongolense subsp. loessense</name>
    <dbReference type="NCBI Taxonomy" id="158890"/>
    <lineage>
        <taxon>Bacteria</taxon>
        <taxon>Pseudomonadati</taxon>
        <taxon>Pseudomonadota</taxon>
        <taxon>Alphaproteobacteria</taxon>
        <taxon>Hyphomicrobiales</taxon>
        <taxon>Rhizobiaceae</taxon>
        <taxon>Rhizobium/Agrobacterium group</taxon>
        <taxon>Rhizobium</taxon>
    </lineage>
</organism>